<evidence type="ECO:0000313" key="3">
    <source>
        <dbReference type="Proteomes" id="UP000703269"/>
    </source>
</evidence>
<evidence type="ECO:0000313" key="2">
    <source>
        <dbReference type="EMBL" id="GJE95315.1"/>
    </source>
</evidence>
<keyword evidence="3" id="KW-1185">Reference proteome</keyword>
<dbReference type="AlphaFoldDB" id="A0A9P3GHU7"/>
<reference evidence="2 3" key="1">
    <citation type="submission" date="2021-08" db="EMBL/GenBank/DDBJ databases">
        <title>Draft Genome Sequence of Phanerochaete sordida strain YK-624.</title>
        <authorList>
            <person name="Mori T."/>
            <person name="Dohra H."/>
            <person name="Suzuki T."/>
            <person name="Kawagishi H."/>
            <person name="Hirai H."/>
        </authorList>
    </citation>
    <scope>NUCLEOTIDE SEQUENCE [LARGE SCALE GENOMIC DNA]</scope>
    <source>
        <strain evidence="2 3">YK-624</strain>
    </source>
</reference>
<dbReference type="EMBL" id="BPQB01000048">
    <property type="protein sequence ID" value="GJE95315.1"/>
    <property type="molecule type" value="Genomic_DNA"/>
</dbReference>
<gene>
    <name evidence="2" type="ORF">PsYK624_114990</name>
</gene>
<organism evidence="2 3">
    <name type="scientific">Phanerochaete sordida</name>
    <dbReference type="NCBI Taxonomy" id="48140"/>
    <lineage>
        <taxon>Eukaryota</taxon>
        <taxon>Fungi</taxon>
        <taxon>Dikarya</taxon>
        <taxon>Basidiomycota</taxon>
        <taxon>Agaricomycotina</taxon>
        <taxon>Agaricomycetes</taxon>
        <taxon>Polyporales</taxon>
        <taxon>Phanerochaetaceae</taxon>
        <taxon>Phanerochaete</taxon>
    </lineage>
</organism>
<comment type="caution">
    <text evidence="2">The sequence shown here is derived from an EMBL/GenBank/DDBJ whole genome shotgun (WGS) entry which is preliminary data.</text>
</comment>
<proteinExistence type="predicted"/>
<feature type="region of interest" description="Disordered" evidence="1">
    <location>
        <begin position="1"/>
        <end position="20"/>
    </location>
</feature>
<sequence>MRFRWTPTSTPEDDPHNAKNIDDTLTYIRSNGAGAVPEAGPTLQIISNADLRERIVSRLGTMNKAMKSLLPGAGGRPSGKLTVGKVAAAEGVEDGTQEEGEGTGTVELQEIHLAKTAWKNSRALKVLEQRIRKRKTSAYTDPKYDRAFTVKAMEEYEAVAAQQGDVPGTERFVTHAPDYRSQLLIDCYADVDAQPDPELHRMNGTVVRIQGAPLVDFAPPSSRLVKHRIARWMVKPELLVEHPGWLKDRVCENGVLWGDATDPQDPESEERVDRSASAHKRLRTASVDESWKEDLQKRQADLLAGMSEAELFDM</sequence>
<protein>
    <submittedName>
        <fullName evidence="2">Uncharacterized protein</fullName>
    </submittedName>
</protein>
<evidence type="ECO:0000256" key="1">
    <source>
        <dbReference type="SAM" id="MobiDB-lite"/>
    </source>
</evidence>
<feature type="compositionally biased region" description="Polar residues" evidence="1">
    <location>
        <begin position="1"/>
        <end position="10"/>
    </location>
</feature>
<name>A0A9P3GHU7_9APHY</name>
<feature type="region of interest" description="Disordered" evidence="1">
    <location>
        <begin position="258"/>
        <end position="290"/>
    </location>
</feature>
<dbReference type="Proteomes" id="UP000703269">
    <property type="component" value="Unassembled WGS sequence"/>
</dbReference>
<accession>A0A9P3GHU7</accession>
<dbReference type="OrthoDB" id="3264915at2759"/>